<accession>A0ABY2R461</accession>
<dbReference type="RefSeq" id="WP_136522619.1">
    <property type="nucleotide sequence ID" value="NZ_SDLV01000031.1"/>
</dbReference>
<dbReference type="Pfam" id="PF13715">
    <property type="entry name" value="CarbopepD_reg_2"/>
    <property type="match status" value="1"/>
</dbReference>
<keyword evidence="2" id="KW-1185">Reference proteome</keyword>
<gene>
    <name evidence="1" type="ORF">EK417_15130</name>
</gene>
<dbReference type="SUPFAM" id="SSF49464">
    <property type="entry name" value="Carboxypeptidase regulatory domain-like"/>
    <property type="match status" value="1"/>
</dbReference>
<evidence type="ECO:0000313" key="1">
    <source>
        <dbReference type="EMBL" id="THV57363.1"/>
    </source>
</evidence>
<dbReference type="EMBL" id="SDLV01000031">
    <property type="protein sequence ID" value="THV57363.1"/>
    <property type="molecule type" value="Genomic_DNA"/>
</dbReference>
<dbReference type="Proteomes" id="UP000306038">
    <property type="component" value="Unassembled WGS sequence"/>
</dbReference>
<evidence type="ECO:0000313" key="2">
    <source>
        <dbReference type="Proteomes" id="UP000306038"/>
    </source>
</evidence>
<comment type="caution">
    <text evidence="1">The sequence shown here is derived from an EMBL/GenBank/DDBJ whole genome shotgun (WGS) entry which is preliminary data.</text>
</comment>
<dbReference type="InterPro" id="IPR008969">
    <property type="entry name" value="CarboxyPept-like_regulatory"/>
</dbReference>
<organism evidence="1 2">
    <name type="scientific">Chryseobacterium candidae</name>
    <dbReference type="NCBI Taxonomy" id="1978493"/>
    <lineage>
        <taxon>Bacteria</taxon>
        <taxon>Pseudomonadati</taxon>
        <taxon>Bacteroidota</taxon>
        <taxon>Flavobacteriia</taxon>
        <taxon>Flavobacteriales</taxon>
        <taxon>Weeksellaceae</taxon>
        <taxon>Chryseobacterium group</taxon>
        <taxon>Chryseobacterium</taxon>
    </lineage>
</organism>
<evidence type="ECO:0008006" key="3">
    <source>
        <dbReference type="Google" id="ProtNLM"/>
    </source>
</evidence>
<proteinExistence type="predicted"/>
<name>A0ABY2R461_9FLAO</name>
<sequence>MKILYALFFFYFFYGLKAQVISGTIISKNENEPIPYVKIGIEKKSIATISDEKGNFQLIFPIQVRGRK</sequence>
<protein>
    <recommendedName>
        <fullName evidence="3">CarboxypepD_reg-like domain-containing protein</fullName>
    </recommendedName>
</protein>
<reference evidence="1 2" key="1">
    <citation type="submission" date="2019-01" db="EMBL/GenBank/DDBJ databases">
        <authorList>
            <person name="B I."/>
            <person name="Ch S."/>
            <person name="Ch V.R."/>
        </authorList>
    </citation>
    <scope>NUCLEOTIDE SEQUENCE [LARGE SCALE GENOMIC DNA]</scope>
    <source>
        <strain evidence="1 2">JC507</strain>
    </source>
</reference>